<dbReference type="EMBL" id="CACTIH010009777">
    <property type="protein sequence ID" value="CAA3033009.1"/>
    <property type="molecule type" value="Genomic_DNA"/>
</dbReference>
<organism evidence="1 2">
    <name type="scientific">Olea europaea subsp. europaea</name>
    <dbReference type="NCBI Taxonomy" id="158383"/>
    <lineage>
        <taxon>Eukaryota</taxon>
        <taxon>Viridiplantae</taxon>
        <taxon>Streptophyta</taxon>
        <taxon>Embryophyta</taxon>
        <taxon>Tracheophyta</taxon>
        <taxon>Spermatophyta</taxon>
        <taxon>Magnoliopsida</taxon>
        <taxon>eudicotyledons</taxon>
        <taxon>Gunneridae</taxon>
        <taxon>Pentapetalae</taxon>
        <taxon>asterids</taxon>
        <taxon>lamiids</taxon>
        <taxon>Lamiales</taxon>
        <taxon>Oleaceae</taxon>
        <taxon>Oleeae</taxon>
        <taxon>Olea</taxon>
    </lineage>
</organism>
<dbReference type="Proteomes" id="UP000594638">
    <property type="component" value="Unassembled WGS sequence"/>
</dbReference>
<protein>
    <submittedName>
        <fullName evidence="1">Uncharacterized protein</fullName>
    </submittedName>
</protein>
<comment type="caution">
    <text evidence="1">The sequence shown here is derived from an EMBL/GenBank/DDBJ whole genome shotgun (WGS) entry which is preliminary data.</text>
</comment>
<keyword evidence="2" id="KW-1185">Reference proteome</keyword>
<sequence>MTGIIREELGTMRREFTTEVVALREEIGVLRRDFTTEVVALRDEIGVLRQDLGELPTEVEALWGDVSGFRGSVRGSVGETGVPRDWWATAARFDEFFYSVSEPMREGVEVGSEVPEKAEVEVSEEVGMAGVEEAEMAGVEVSEEAEMIEGVEGGKGCRRER</sequence>
<accession>A0A8S0VMR6</accession>
<dbReference type="Gene3D" id="1.20.58.130">
    <property type="match status" value="1"/>
</dbReference>
<evidence type="ECO:0000313" key="2">
    <source>
        <dbReference type="Proteomes" id="UP000594638"/>
    </source>
</evidence>
<proteinExistence type="predicted"/>
<reference evidence="1 2" key="1">
    <citation type="submission" date="2019-12" db="EMBL/GenBank/DDBJ databases">
        <authorList>
            <person name="Alioto T."/>
            <person name="Alioto T."/>
            <person name="Gomez Garrido J."/>
        </authorList>
    </citation>
    <scope>NUCLEOTIDE SEQUENCE [LARGE SCALE GENOMIC DNA]</scope>
</reference>
<name>A0A8S0VMR6_OLEEU</name>
<evidence type="ECO:0000313" key="1">
    <source>
        <dbReference type="EMBL" id="CAA3033009.1"/>
    </source>
</evidence>
<dbReference type="AlphaFoldDB" id="A0A8S0VMR6"/>
<dbReference type="Gramene" id="OE9A017684T1">
    <property type="protein sequence ID" value="OE9A017684C1"/>
    <property type="gene ID" value="OE9A017684"/>
</dbReference>
<gene>
    <name evidence="1" type="ORF">OLEA9_A017684</name>
</gene>